<dbReference type="InterPro" id="IPR014535">
    <property type="entry name" value="Hpre_diP_synt_I"/>
</dbReference>
<keyword evidence="1" id="KW-0472">Membrane</keyword>
<evidence type="ECO:0000256" key="1">
    <source>
        <dbReference type="SAM" id="Phobius"/>
    </source>
</evidence>
<sequence length="173" mass="19052">MVKRTKTISHIAILTALASAIYYVESFLPMPVSVPGARWGFSNFPLLLSVVSGISVTNTLYIALLKTLLGSILSGRFLSPMFWMGLGGSLASALSMSLFFKFTNKFGILGISEIGAFFSNAVQLIIASLFIVKSANVFWYFPYMLFFGIITAFINATIVNYILRSVNLDRFKS</sequence>
<dbReference type="PIRSF" id="PIRSF027391">
    <property type="entry name" value="Hpre_diP_synt_I"/>
    <property type="match status" value="1"/>
</dbReference>
<accession>A0A2K1NZS2</accession>
<comment type="caution">
    <text evidence="2">The sequence shown here is derived from an EMBL/GenBank/DDBJ whole genome shotgun (WGS) entry which is preliminary data.</text>
</comment>
<dbReference type="EMBL" id="AZRL01000016">
    <property type="protein sequence ID" value="PNR96028.1"/>
    <property type="molecule type" value="Genomic_DNA"/>
</dbReference>
<dbReference type="Proteomes" id="UP000236434">
    <property type="component" value="Unassembled WGS sequence"/>
</dbReference>
<feature type="transmembrane region" description="Helical" evidence="1">
    <location>
        <begin position="7"/>
        <end position="24"/>
    </location>
</feature>
<keyword evidence="1" id="KW-1133">Transmembrane helix</keyword>
<reference evidence="2 3" key="1">
    <citation type="submission" date="2013-12" db="EMBL/GenBank/DDBJ databases">
        <title>Comparative genomics of Petrotoga isolates.</title>
        <authorList>
            <person name="Nesbo C.L."/>
            <person name="Charchuk R."/>
            <person name="Chow K."/>
        </authorList>
    </citation>
    <scope>NUCLEOTIDE SEQUENCE [LARGE SCALE GENOMIC DNA]</scope>
    <source>
        <strain evidence="2 3">DSM 13574</strain>
    </source>
</reference>
<dbReference type="Gene3D" id="1.10.1760.20">
    <property type="match status" value="1"/>
</dbReference>
<feature type="transmembrane region" description="Helical" evidence="1">
    <location>
        <begin position="143"/>
        <end position="163"/>
    </location>
</feature>
<feature type="transmembrane region" description="Helical" evidence="1">
    <location>
        <begin position="77"/>
        <end position="100"/>
    </location>
</feature>
<gene>
    <name evidence="2" type="ORF">X929_05830</name>
</gene>
<dbReference type="Pfam" id="PF07456">
    <property type="entry name" value="Hpre_diP_synt_I"/>
    <property type="match status" value="1"/>
</dbReference>
<proteinExistence type="predicted"/>
<dbReference type="OrthoDB" id="9799095at2"/>
<dbReference type="InterPro" id="IPR010898">
    <property type="entry name" value="Hpre_diP_synth_I"/>
</dbReference>
<feature type="transmembrane region" description="Helical" evidence="1">
    <location>
        <begin position="106"/>
        <end position="131"/>
    </location>
</feature>
<evidence type="ECO:0000313" key="3">
    <source>
        <dbReference type="Proteomes" id="UP000236434"/>
    </source>
</evidence>
<organism evidence="2 3">
    <name type="scientific">Petrotoga olearia DSM 13574</name>
    <dbReference type="NCBI Taxonomy" id="1122955"/>
    <lineage>
        <taxon>Bacteria</taxon>
        <taxon>Thermotogati</taxon>
        <taxon>Thermotogota</taxon>
        <taxon>Thermotogae</taxon>
        <taxon>Petrotogales</taxon>
        <taxon>Petrotogaceae</taxon>
        <taxon>Petrotoga</taxon>
    </lineage>
</organism>
<evidence type="ECO:0000313" key="2">
    <source>
        <dbReference type="EMBL" id="PNR96028.1"/>
    </source>
</evidence>
<name>A0A2K1NZS2_9BACT</name>
<dbReference type="AlphaFoldDB" id="A0A2K1NZS2"/>
<feature type="transmembrane region" description="Helical" evidence="1">
    <location>
        <begin position="44"/>
        <end position="65"/>
    </location>
</feature>
<dbReference type="RefSeq" id="WP_103067074.1">
    <property type="nucleotide sequence ID" value="NZ_AZRL01000016.1"/>
</dbReference>
<protein>
    <submittedName>
        <fullName evidence="2">Heptaprenyl diphosphate synthase</fullName>
    </submittedName>
</protein>
<keyword evidence="1" id="KW-0812">Transmembrane</keyword>